<feature type="transmembrane region" description="Helical" evidence="1">
    <location>
        <begin position="76"/>
        <end position="94"/>
    </location>
</feature>
<dbReference type="SUPFAM" id="SSF56672">
    <property type="entry name" value="DNA/RNA polymerases"/>
    <property type="match status" value="1"/>
</dbReference>
<evidence type="ECO:0000256" key="1">
    <source>
        <dbReference type="SAM" id="Phobius"/>
    </source>
</evidence>
<evidence type="ECO:0000259" key="3">
    <source>
        <dbReference type="Pfam" id="PF07727"/>
    </source>
</evidence>
<feature type="chain" id="PRO_5022846670" evidence="2">
    <location>
        <begin position="23"/>
        <end position="386"/>
    </location>
</feature>
<evidence type="ECO:0000256" key="2">
    <source>
        <dbReference type="SAM" id="SignalP"/>
    </source>
</evidence>
<dbReference type="InterPro" id="IPR013103">
    <property type="entry name" value="RVT_2"/>
</dbReference>
<dbReference type="AlphaFoldDB" id="A0A5D3DJ25"/>
<reference evidence="4 5" key="1">
    <citation type="submission" date="2019-08" db="EMBL/GenBank/DDBJ databases">
        <title>Draft genome sequences of two oriental melons (Cucumis melo L. var makuwa).</title>
        <authorList>
            <person name="Kwon S.-Y."/>
        </authorList>
    </citation>
    <scope>NUCLEOTIDE SEQUENCE [LARGE SCALE GENOMIC DNA]</scope>
    <source>
        <strain evidence="5">cv. Chang Bougi</strain>
        <tissue evidence="4">Leaf</tissue>
    </source>
</reference>
<feature type="transmembrane region" description="Helical" evidence="1">
    <location>
        <begin position="363"/>
        <end position="384"/>
    </location>
</feature>
<sequence>MSYFMNILCLLVCPLSTPPSQVLIFSLPIHQLISFLFYTPDIELPQFVLAPTNPYQPSFSNDVLEPTPNTHLCRSTWRLILTLTALLSIIRLVLLQKDTPKNMMDFKNAFFNKTLFEEVYIKPPPGTSPPLHKVFASSPYDTALFTHHTPHDIVLLLLYVDDMIITGNDPQVVSNLQHYLGQHLEMKDLGSLNYFFGLEVFRRLNRYLLSQAKYASDLLVRSRITNFNTALTLLDPNVHLIPFDGVPFEDFKAAPRTIHFISVLCILRYIKETFRHGLQFSSQSSLVLFGYSGTYWVRDSTDPRSTTVTVSTYEILLFLGAIRNKVLSLVPVLNQNIVLLLILPKNSYSSIGSFLIWVPLNRILPFFMVTIAVSSKLFTMMFFMSV</sequence>
<feature type="signal peptide" evidence="2">
    <location>
        <begin position="1"/>
        <end position="22"/>
    </location>
</feature>
<keyword evidence="1" id="KW-0472">Membrane</keyword>
<feature type="transmembrane region" description="Helical" evidence="1">
    <location>
        <begin position="326"/>
        <end position="343"/>
    </location>
</feature>
<dbReference type="Pfam" id="PF07727">
    <property type="entry name" value="RVT_2"/>
    <property type="match status" value="1"/>
</dbReference>
<comment type="caution">
    <text evidence="4">The sequence shown here is derived from an EMBL/GenBank/DDBJ whole genome shotgun (WGS) entry which is preliminary data.</text>
</comment>
<evidence type="ECO:0000313" key="5">
    <source>
        <dbReference type="Proteomes" id="UP000321947"/>
    </source>
</evidence>
<feature type="domain" description="Reverse transcriptase Ty1/copia-type" evidence="3">
    <location>
        <begin position="135"/>
        <end position="232"/>
    </location>
</feature>
<dbReference type="Proteomes" id="UP000321947">
    <property type="component" value="Unassembled WGS sequence"/>
</dbReference>
<protein>
    <submittedName>
        <fullName evidence="4">Putative mitochondrial protein</fullName>
    </submittedName>
</protein>
<keyword evidence="1" id="KW-0812">Transmembrane</keyword>
<proteinExistence type="predicted"/>
<keyword evidence="2" id="KW-0732">Signal</keyword>
<evidence type="ECO:0000313" key="4">
    <source>
        <dbReference type="EMBL" id="TYK23229.1"/>
    </source>
</evidence>
<gene>
    <name evidence="4" type="ORF">E5676_scaffold142G002630</name>
</gene>
<dbReference type="InterPro" id="IPR043502">
    <property type="entry name" value="DNA/RNA_pol_sf"/>
</dbReference>
<dbReference type="EMBL" id="SSTD01004586">
    <property type="protein sequence ID" value="TYK23229.1"/>
    <property type="molecule type" value="Genomic_DNA"/>
</dbReference>
<accession>A0A5D3DJ25</accession>
<name>A0A5D3DJ25_CUCMM</name>
<organism evidence="4 5">
    <name type="scientific">Cucumis melo var. makuwa</name>
    <name type="common">Oriental melon</name>
    <dbReference type="NCBI Taxonomy" id="1194695"/>
    <lineage>
        <taxon>Eukaryota</taxon>
        <taxon>Viridiplantae</taxon>
        <taxon>Streptophyta</taxon>
        <taxon>Embryophyta</taxon>
        <taxon>Tracheophyta</taxon>
        <taxon>Spermatophyta</taxon>
        <taxon>Magnoliopsida</taxon>
        <taxon>eudicotyledons</taxon>
        <taxon>Gunneridae</taxon>
        <taxon>Pentapetalae</taxon>
        <taxon>rosids</taxon>
        <taxon>fabids</taxon>
        <taxon>Cucurbitales</taxon>
        <taxon>Cucurbitaceae</taxon>
        <taxon>Benincaseae</taxon>
        <taxon>Cucumis</taxon>
    </lineage>
</organism>
<keyword evidence="1" id="KW-1133">Transmembrane helix</keyword>